<proteinExistence type="predicted"/>
<reference evidence="2 3" key="1">
    <citation type="submission" date="2021-06" db="EMBL/GenBank/DDBJ databases">
        <authorList>
            <person name="Kallberg Y."/>
            <person name="Tangrot J."/>
            <person name="Rosling A."/>
        </authorList>
    </citation>
    <scope>NUCLEOTIDE SEQUENCE [LARGE SCALE GENOMIC DNA]</scope>
    <source>
        <strain evidence="2 3">120-4 pot B 10/14</strain>
    </source>
</reference>
<feature type="compositionally biased region" description="Polar residues" evidence="1">
    <location>
        <begin position="15"/>
        <end position="29"/>
    </location>
</feature>
<dbReference type="EMBL" id="CAJVQB010005485">
    <property type="protein sequence ID" value="CAG8663001.1"/>
    <property type="molecule type" value="Genomic_DNA"/>
</dbReference>
<evidence type="ECO:0000313" key="3">
    <source>
        <dbReference type="Proteomes" id="UP000789901"/>
    </source>
</evidence>
<evidence type="ECO:0000256" key="1">
    <source>
        <dbReference type="SAM" id="MobiDB-lite"/>
    </source>
</evidence>
<feature type="compositionally biased region" description="Basic and acidic residues" evidence="1">
    <location>
        <begin position="1"/>
        <end position="14"/>
    </location>
</feature>
<accession>A0ABN7URZ7</accession>
<feature type="region of interest" description="Disordered" evidence="1">
    <location>
        <begin position="1"/>
        <end position="29"/>
    </location>
</feature>
<comment type="caution">
    <text evidence="2">The sequence shown here is derived from an EMBL/GenBank/DDBJ whole genome shotgun (WGS) entry which is preliminary data.</text>
</comment>
<protein>
    <submittedName>
        <fullName evidence="2">26087_t:CDS:1</fullName>
    </submittedName>
</protein>
<name>A0ABN7URZ7_GIGMA</name>
<dbReference type="Proteomes" id="UP000789901">
    <property type="component" value="Unassembled WGS sequence"/>
</dbReference>
<evidence type="ECO:0000313" key="2">
    <source>
        <dbReference type="EMBL" id="CAG8663001.1"/>
    </source>
</evidence>
<organism evidence="2 3">
    <name type="scientific">Gigaspora margarita</name>
    <dbReference type="NCBI Taxonomy" id="4874"/>
    <lineage>
        <taxon>Eukaryota</taxon>
        <taxon>Fungi</taxon>
        <taxon>Fungi incertae sedis</taxon>
        <taxon>Mucoromycota</taxon>
        <taxon>Glomeromycotina</taxon>
        <taxon>Glomeromycetes</taxon>
        <taxon>Diversisporales</taxon>
        <taxon>Gigasporaceae</taxon>
        <taxon>Gigaspora</taxon>
    </lineage>
</organism>
<keyword evidence="3" id="KW-1185">Reference proteome</keyword>
<sequence>MDKKHNITKDHENTNTRNDNATGDHQPTETLTFGYENVENFAKNFVTVKEYIRKHPFKLGGSDSTFVYADFFLND</sequence>
<gene>
    <name evidence="2" type="ORF">GMARGA_LOCUS9986</name>
</gene>